<reference evidence="2 3" key="1">
    <citation type="submission" date="2017-10" db="EMBL/GenBank/DDBJ databases">
        <title>Sedimentibacterium mangrovi gen. nov., sp. nov., a novel member of family Phyllobacteriacea isolated from mangrove sediment.</title>
        <authorList>
            <person name="Liao H."/>
            <person name="Tian Y."/>
        </authorList>
    </citation>
    <scope>NUCLEOTIDE SEQUENCE [LARGE SCALE GENOMIC DNA]</scope>
    <source>
        <strain evidence="2 3">X9-2-2</strain>
    </source>
</reference>
<dbReference type="PANTHER" id="PTHR43664:SF1">
    <property type="entry name" value="BETA-METHYLMALYL-COA DEHYDRATASE"/>
    <property type="match status" value="1"/>
</dbReference>
<name>A0A2G1QPN9_9HYPH</name>
<dbReference type="Proteomes" id="UP000221168">
    <property type="component" value="Unassembled WGS sequence"/>
</dbReference>
<dbReference type="EMBL" id="PDVP01000004">
    <property type="protein sequence ID" value="PHP67431.1"/>
    <property type="molecule type" value="Genomic_DNA"/>
</dbReference>
<accession>A0A2G1QPN9</accession>
<protein>
    <submittedName>
        <fullName evidence="2">Dehydratase</fullName>
    </submittedName>
</protein>
<dbReference type="OrthoDB" id="9797938at2"/>
<dbReference type="Pfam" id="PF01575">
    <property type="entry name" value="MaoC_dehydratas"/>
    <property type="match status" value="1"/>
</dbReference>
<feature type="domain" description="MaoC-like" evidence="1">
    <location>
        <begin position="17"/>
        <end position="112"/>
    </location>
</feature>
<comment type="caution">
    <text evidence="2">The sequence shown here is derived from an EMBL/GenBank/DDBJ whole genome shotgun (WGS) entry which is preliminary data.</text>
</comment>
<evidence type="ECO:0000259" key="1">
    <source>
        <dbReference type="Pfam" id="PF01575"/>
    </source>
</evidence>
<dbReference type="SUPFAM" id="SSF54637">
    <property type="entry name" value="Thioesterase/thiol ester dehydrase-isomerase"/>
    <property type="match status" value="1"/>
</dbReference>
<dbReference type="PANTHER" id="PTHR43664">
    <property type="entry name" value="MONOAMINE OXIDASE-RELATED"/>
    <property type="match status" value="1"/>
</dbReference>
<dbReference type="InterPro" id="IPR002539">
    <property type="entry name" value="MaoC-like_dom"/>
</dbReference>
<dbReference type="InterPro" id="IPR029069">
    <property type="entry name" value="HotDog_dom_sf"/>
</dbReference>
<gene>
    <name evidence="2" type="ORF">CSC94_10025</name>
</gene>
<evidence type="ECO:0000313" key="2">
    <source>
        <dbReference type="EMBL" id="PHP67431.1"/>
    </source>
</evidence>
<dbReference type="AlphaFoldDB" id="A0A2G1QPN9"/>
<sequence length="160" mass="17956">MTLEEKLAVGTVHQLGQHTFTPAEIVEFASRYDPQRFHLSEEEAAKTHFGRLCASGWHTAAIWMSRNVAADKVMAERLRAAGETPVEFGPALGLKNVRWTAPVYAGDTISFTRSFLKLRPLDKRPGWFLASKHCEAYDSRTRKVMEFDSAQMVRNGDATA</sequence>
<proteinExistence type="predicted"/>
<dbReference type="Gene3D" id="3.10.129.10">
    <property type="entry name" value="Hotdog Thioesterase"/>
    <property type="match status" value="1"/>
</dbReference>
<dbReference type="InterPro" id="IPR052342">
    <property type="entry name" value="MCH/BMMD"/>
</dbReference>
<organism evidence="2 3">
    <name type="scientific">Zhengella mangrovi</name>
    <dbReference type="NCBI Taxonomy" id="1982044"/>
    <lineage>
        <taxon>Bacteria</taxon>
        <taxon>Pseudomonadati</taxon>
        <taxon>Pseudomonadota</taxon>
        <taxon>Alphaproteobacteria</taxon>
        <taxon>Hyphomicrobiales</taxon>
        <taxon>Notoacmeibacteraceae</taxon>
        <taxon>Zhengella</taxon>
    </lineage>
</organism>
<keyword evidence="3" id="KW-1185">Reference proteome</keyword>
<evidence type="ECO:0000313" key="3">
    <source>
        <dbReference type="Proteomes" id="UP000221168"/>
    </source>
</evidence>